<name>A0ABQ9I7P0_9NEOP</name>
<dbReference type="EMBL" id="JARBHB010000002">
    <property type="protein sequence ID" value="KAJ8892678.1"/>
    <property type="molecule type" value="Genomic_DNA"/>
</dbReference>
<evidence type="ECO:0000313" key="1">
    <source>
        <dbReference type="EMBL" id="KAJ8892678.1"/>
    </source>
</evidence>
<protein>
    <submittedName>
        <fullName evidence="1">Uncharacterized protein</fullName>
    </submittedName>
</protein>
<dbReference type="Proteomes" id="UP001159363">
    <property type="component" value="Chromosome 2"/>
</dbReference>
<accession>A0ABQ9I7P0</accession>
<gene>
    <name evidence="1" type="ORF">PR048_005259</name>
</gene>
<reference evidence="1 2" key="1">
    <citation type="submission" date="2023-02" db="EMBL/GenBank/DDBJ databases">
        <title>LHISI_Scaffold_Assembly.</title>
        <authorList>
            <person name="Stuart O.P."/>
            <person name="Cleave R."/>
            <person name="Magrath M.J.L."/>
            <person name="Mikheyev A.S."/>
        </authorList>
    </citation>
    <scope>NUCLEOTIDE SEQUENCE [LARGE SCALE GENOMIC DNA]</scope>
    <source>
        <strain evidence="1">Daus_M_001</strain>
        <tissue evidence="1">Leg muscle</tissue>
    </source>
</reference>
<keyword evidence="2" id="KW-1185">Reference proteome</keyword>
<comment type="caution">
    <text evidence="1">The sequence shown here is derived from an EMBL/GenBank/DDBJ whole genome shotgun (WGS) entry which is preliminary data.</text>
</comment>
<sequence>MPDQSMQHFVKQILGIVNVLGYPCEEDYFAQIIFIRKVERTFRDCAVDVALSEGKPIEKEKMLHKSAKSCR</sequence>
<proteinExistence type="predicted"/>
<evidence type="ECO:0000313" key="2">
    <source>
        <dbReference type="Proteomes" id="UP001159363"/>
    </source>
</evidence>
<organism evidence="1 2">
    <name type="scientific">Dryococelus australis</name>
    <dbReference type="NCBI Taxonomy" id="614101"/>
    <lineage>
        <taxon>Eukaryota</taxon>
        <taxon>Metazoa</taxon>
        <taxon>Ecdysozoa</taxon>
        <taxon>Arthropoda</taxon>
        <taxon>Hexapoda</taxon>
        <taxon>Insecta</taxon>
        <taxon>Pterygota</taxon>
        <taxon>Neoptera</taxon>
        <taxon>Polyneoptera</taxon>
        <taxon>Phasmatodea</taxon>
        <taxon>Verophasmatodea</taxon>
        <taxon>Anareolatae</taxon>
        <taxon>Phasmatidae</taxon>
        <taxon>Eurycanthinae</taxon>
        <taxon>Dryococelus</taxon>
    </lineage>
</organism>